<dbReference type="Pfam" id="PF13899">
    <property type="entry name" value="Thioredoxin_7"/>
    <property type="match status" value="1"/>
</dbReference>
<sequence>MRRIRLGTAVALAGIAFTTGCASSTAGTVGTVGTAPASVSSAAAATTTAATPSGTAASPGGSPTPATTPTPTTPAAPAAPTAARTLPDGYDATRDAKADIQAALAEAAKDHREVLVDFGANWCPDCRALDVMFRSAQVEPLLRKDYVVVAVDVGKFDHNLDLAAQYVNLQTSGIPALAVLKSDGDLRTATDDGAFANASSMDAGQVGSFLTRWAPAGDR</sequence>
<evidence type="ECO:0000256" key="1">
    <source>
        <dbReference type="SAM" id="MobiDB-lite"/>
    </source>
</evidence>
<dbReference type="PROSITE" id="PS51352">
    <property type="entry name" value="THIOREDOXIN_2"/>
    <property type="match status" value="1"/>
</dbReference>
<dbReference type="SUPFAM" id="SSF52833">
    <property type="entry name" value="Thioredoxin-like"/>
    <property type="match status" value="1"/>
</dbReference>
<feature type="compositionally biased region" description="Low complexity" evidence="1">
    <location>
        <begin position="50"/>
        <end position="65"/>
    </location>
</feature>
<dbReference type="Proteomes" id="UP001500897">
    <property type="component" value="Unassembled WGS sequence"/>
</dbReference>
<dbReference type="RefSeq" id="WP_344552095.1">
    <property type="nucleotide sequence ID" value="NZ_BAAANS010000014.1"/>
</dbReference>
<dbReference type="EMBL" id="BAAANS010000014">
    <property type="protein sequence ID" value="GAA2096339.1"/>
    <property type="molecule type" value="Genomic_DNA"/>
</dbReference>
<evidence type="ECO:0000256" key="2">
    <source>
        <dbReference type="SAM" id="SignalP"/>
    </source>
</evidence>
<feature type="chain" id="PRO_5047200734" description="Thioredoxin domain-containing protein" evidence="2">
    <location>
        <begin position="23"/>
        <end position="219"/>
    </location>
</feature>
<feature type="signal peptide" evidence="2">
    <location>
        <begin position="1"/>
        <end position="22"/>
    </location>
</feature>
<accession>A0ABP5ICA7</accession>
<dbReference type="InterPro" id="IPR013766">
    <property type="entry name" value="Thioredoxin_domain"/>
</dbReference>
<keyword evidence="2" id="KW-0732">Signal</keyword>
<evidence type="ECO:0000313" key="5">
    <source>
        <dbReference type="Proteomes" id="UP001500897"/>
    </source>
</evidence>
<reference evidence="5" key="1">
    <citation type="journal article" date="2019" name="Int. J. Syst. Evol. Microbiol.">
        <title>The Global Catalogue of Microorganisms (GCM) 10K type strain sequencing project: providing services to taxonomists for standard genome sequencing and annotation.</title>
        <authorList>
            <consortium name="The Broad Institute Genomics Platform"/>
            <consortium name="The Broad Institute Genome Sequencing Center for Infectious Disease"/>
            <person name="Wu L."/>
            <person name="Ma J."/>
        </authorList>
    </citation>
    <scope>NUCLEOTIDE SEQUENCE [LARGE SCALE GENOMIC DNA]</scope>
    <source>
        <strain evidence="5">JCM 14559</strain>
    </source>
</reference>
<name>A0ABP5ICA7_9ACTN</name>
<gene>
    <name evidence="4" type="ORF">GCM10009759_25440</name>
</gene>
<proteinExistence type="predicted"/>
<evidence type="ECO:0000313" key="4">
    <source>
        <dbReference type="EMBL" id="GAA2096339.1"/>
    </source>
</evidence>
<feature type="region of interest" description="Disordered" evidence="1">
    <location>
        <begin position="50"/>
        <end position="89"/>
    </location>
</feature>
<feature type="domain" description="Thioredoxin" evidence="3">
    <location>
        <begin position="72"/>
        <end position="211"/>
    </location>
</feature>
<dbReference type="InterPro" id="IPR036249">
    <property type="entry name" value="Thioredoxin-like_sf"/>
</dbReference>
<dbReference type="PROSITE" id="PS51257">
    <property type="entry name" value="PROKAR_LIPOPROTEIN"/>
    <property type="match status" value="1"/>
</dbReference>
<dbReference type="CDD" id="cd02947">
    <property type="entry name" value="TRX_family"/>
    <property type="match status" value="1"/>
</dbReference>
<organism evidence="4 5">
    <name type="scientific">Kitasatospora saccharophila</name>
    <dbReference type="NCBI Taxonomy" id="407973"/>
    <lineage>
        <taxon>Bacteria</taxon>
        <taxon>Bacillati</taxon>
        <taxon>Actinomycetota</taxon>
        <taxon>Actinomycetes</taxon>
        <taxon>Kitasatosporales</taxon>
        <taxon>Streptomycetaceae</taxon>
        <taxon>Kitasatospora</taxon>
    </lineage>
</organism>
<dbReference type="Gene3D" id="3.40.30.10">
    <property type="entry name" value="Glutaredoxin"/>
    <property type="match status" value="1"/>
</dbReference>
<protein>
    <recommendedName>
        <fullName evidence="3">Thioredoxin domain-containing protein</fullName>
    </recommendedName>
</protein>
<comment type="caution">
    <text evidence="4">The sequence shown here is derived from an EMBL/GenBank/DDBJ whole genome shotgun (WGS) entry which is preliminary data.</text>
</comment>
<evidence type="ECO:0000259" key="3">
    <source>
        <dbReference type="PROSITE" id="PS51352"/>
    </source>
</evidence>
<keyword evidence="5" id="KW-1185">Reference proteome</keyword>